<dbReference type="AlphaFoldDB" id="M0CWW3"/>
<proteinExistence type="predicted"/>
<gene>
    <name evidence="3" type="ORF">C474_17259</name>
</gene>
<dbReference type="Pfam" id="PF25213">
    <property type="entry name" value="HVO_A0261_N"/>
    <property type="match status" value="1"/>
</dbReference>
<feature type="domain" description="Methanogenesis regulatory protein FilR1 middle" evidence="1">
    <location>
        <begin position="113"/>
        <end position="244"/>
    </location>
</feature>
<dbReference type="InterPro" id="IPR057527">
    <property type="entry name" value="HVO_A0261-like_N"/>
</dbReference>
<dbReference type="EMBL" id="AOIV01000041">
    <property type="protein sequence ID" value="ELZ27118.1"/>
    <property type="molecule type" value="Genomic_DNA"/>
</dbReference>
<dbReference type="PATRIC" id="fig|1227487.5.peg.3419"/>
<feature type="domain" description="HVO-A0261-like N-terminal" evidence="2">
    <location>
        <begin position="1"/>
        <end position="79"/>
    </location>
</feature>
<comment type="caution">
    <text evidence="3">The sequence shown here is derived from an EMBL/GenBank/DDBJ whole genome shotgun (WGS) entry which is preliminary data.</text>
</comment>
<dbReference type="InParanoid" id="M0CWW3"/>
<evidence type="ECO:0000313" key="4">
    <source>
        <dbReference type="Proteomes" id="UP000011513"/>
    </source>
</evidence>
<evidence type="ECO:0000259" key="2">
    <source>
        <dbReference type="Pfam" id="PF25213"/>
    </source>
</evidence>
<dbReference type="Gene3D" id="1.10.10.10">
    <property type="entry name" value="Winged helix-like DNA-binding domain superfamily/Winged helix DNA-binding domain"/>
    <property type="match status" value="1"/>
</dbReference>
<sequence>MARSAHRVGVLEALSDGPTTRGRLGEATGASSPTMGRVLADFQDRQWVVREGATYALTPLGDFVADRFLDLRDAMEIEAKLRDIWRWLPHEMPGFSVELFADAVVSYPGPAYPYEPVERLSHLIESTTRMRGFDSIVYKSSNLETACGAILDGMAFEYVFAPEALQGTFAWNPERMRAVAACDNAALFVHDHLPGGDRCGLGIVDDRAGICCHDPETGALVAVVDTDAPAAREWALSTFERVKTEATPVDPTTESSPAT</sequence>
<dbReference type="InterPro" id="IPR036388">
    <property type="entry name" value="WH-like_DNA-bd_sf"/>
</dbReference>
<reference evidence="3 4" key="1">
    <citation type="journal article" date="2014" name="PLoS Genet.">
        <title>Phylogenetically driven sequencing of extremely halophilic archaea reveals strategies for static and dynamic osmo-response.</title>
        <authorList>
            <person name="Becker E.A."/>
            <person name="Seitzer P.M."/>
            <person name="Tritt A."/>
            <person name="Larsen D."/>
            <person name="Krusor M."/>
            <person name="Yao A.I."/>
            <person name="Wu D."/>
            <person name="Madern D."/>
            <person name="Eisen J.A."/>
            <person name="Darling A.E."/>
            <person name="Facciotti M.T."/>
        </authorList>
    </citation>
    <scope>NUCLEOTIDE SEQUENCE [LARGE SCALE GENOMIC DNA]</scope>
    <source>
        <strain evidence="3 4">JCM 14848</strain>
    </source>
</reference>
<keyword evidence="4" id="KW-1185">Reference proteome</keyword>
<dbReference type="Proteomes" id="UP000011513">
    <property type="component" value="Unassembled WGS sequence"/>
</dbReference>
<protein>
    <submittedName>
        <fullName evidence="3">Transcriptional regulator</fullName>
    </submittedName>
</protein>
<dbReference type="InterPro" id="IPR036390">
    <property type="entry name" value="WH_DNA-bd_sf"/>
</dbReference>
<dbReference type="eggNOG" id="arCOG02808">
    <property type="taxonomic scope" value="Archaea"/>
</dbReference>
<dbReference type="Pfam" id="PF08350">
    <property type="entry name" value="FilR1_middle"/>
    <property type="match status" value="1"/>
</dbReference>
<evidence type="ECO:0000313" key="3">
    <source>
        <dbReference type="EMBL" id="ELZ27118.1"/>
    </source>
</evidence>
<accession>M0CWW3</accession>
<name>M0CWW3_HALPD</name>
<organism evidence="3 4">
    <name type="scientific">Halogeometricum pallidum JCM 14848</name>
    <dbReference type="NCBI Taxonomy" id="1227487"/>
    <lineage>
        <taxon>Archaea</taxon>
        <taxon>Methanobacteriati</taxon>
        <taxon>Methanobacteriota</taxon>
        <taxon>Stenosarchaea group</taxon>
        <taxon>Halobacteria</taxon>
        <taxon>Halobacteriales</taxon>
        <taxon>Haloferacaceae</taxon>
        <taxon>Halogeometricum</taxon>
    </lineage>
</organism>
<dbReference type="SUPFAM" id="SSF46785">
    <property type="entry name" value="Winged helix' DNA-binding domain"/>
    <property type="match status" value="1"/>
</dbReference>
<dbReference type="InterPro" id="IPR013561">
    <property type="entry name" value="FilR1_middle_dom"/>
</dbReference>
<evidence type="ECO:0000259" key="1">
    <source>
        <dbReference type="Pfam" id="PF08350"/>
    </source>
</evidence>